<gene>
    <name evidence="10" type="ORF">SMC5_09545</name>
    <name evidence="11" type="ORF">SMC6_06235</name>
</gene>
<keyword evidence="12" id="KW-1185">Reference proteome</keyword>
<sequence>MVNRTEETGVVLELQRLSTEDGPGVRTTVFLKGCTLACAWCHNPESIDPRPQVQWMGNRCIGCRTCVTACPQHALLLAGTGMQLDRSLCTGCGACVTACPSGAMDLLGARWTMQALLAEAIKDRAYFGPDGGVTVSGGEPTLQGEFCRSFLVSAHAAGLHTAIDTCGMAATDRFLAVAREADLVLYDLKEADVTRHKAFTGQDNTVILANVLALADMMRHEGRPRTLWIRTPLIPGATAADLNIRVLGGFIAENLADVVSRWDLCAFNNLARDKYARLGRDWLYAGTPLMSTEEVQHLVGVARSSGVDPGIVQWSGRTKLDDPLVVENHSADPGPSGLGGC</sequence>
<organism evidence="11 12">
    <name type="scientific">Candidatus Cryosericum odellii</name>
    <dbReference type="NCBI Taxonomy" id="2290917"/>
    <lineage>
        <taxon>Bacteria</taxon>
        <taxon>Pseudomonadati</taxon>
        <taxon>Caldisericota/Cryosericota group</taxon>
        <taxon>Candidatus Cryosericota</taxon>
        <taxon>Candidatus Cryosericia</taxon>
        <taxon>Candidatus Cryosericales</taxon>
        <taxon>Candidatus Cryosericaceae</taxon>
        <taxon>Candidatus Cryosericum</taxon>
    </lineage>
</organism>
<evidence type="ECO:0000259" key="9">
    <source>
        <dbReference type="PROSITE" id="PS51379"/>
    </source>
</evidence>
<dbReference type="AlphaFoldDB" id="A0A398D268"/>
<dbReference type="PANTHER" id="PTHR30352">
    <property type="entry name" value="PYRUVATE FORMATE-LYASE-ACTIVATING ENZYME"/>
    <property type="match status" value="1"/>
</dbReference>
<evidence type="ECO:0000313" key="12">
    <source>
        <dbReference type="Proteomes" id="UP000266260"/>
    </source>
</evidence>
<evidence type="ECO:0000256" key="7">
    <source>
        <dbReference type="ARBA" id="ARBA00023004"/>
    </source>
</evidence>
<evidence type="ECO:0000256" key="8">
    <source>
        <dbReference type="ARBA" id="ARBA00023014"/>
    </source>
</evidence>
<dbReference type="Gene3D" id="3.20.20.70">
    <property type="entry name" value="Aldolase class I"/>
    <property type="match status" value="1"/>
</dbReference>
<dbReference type="InterPro" id="IPR040074">
    <property type="entry name" value="BssD/PflA/YjjW"/>
</dbReference>
<dbReference type="EMBL" id="QXIT01000104">
    <property type="protein sequence ID" value="RIE07529.1"/>
    <property type="molecule type" value="Genomic_DNA"/>
</dbReference>
<comment type="cofactor">
    <cofactor evidence="1">
        <name>[4Fe-4S] cluster</name>
        <dbReference type="ChEBI" id="CHEBI:49883"/>
    </cofactor>
</comment>
<evidence type="ECO:0000256" key="3">
    <source>
        <dbReference type="ARBA" id="ARBA00022485"/>
    </source>
</evidence>
<feature type="domain" description="4Fe-4S ferredoxin-type" evidence="9">
    <location>
        <begin position="49"/>
        <end position="75"/>
    </location>
</feature>
<keyword evidence="7" id="KW-0408">Iron</keyword>
<keyword evidence="6" id="KW-0560">Oxidoreductase</keyword>
<dbReference type="OrthoDB" id="9782387at2"/>
<keyword evidence="5" id="KW-0479">Metal-binding</keyword>
<dbReference type="PROSITE" id="PS00198">
    <property type="entry name" value="4FE4S_FER_1"/>
    <property type="match status" value="1"/>
</dbReference>
<dbReference type="PIRSF" id="PIRSF000371">
    <property type="entry name" value="PFL_act_enz"/>
    <property type="match status" value="1"/>
</dbReference>
<evidence type="ECO:0000256" key="2">
    <source>
        <dbReference type="ARBA" id="ARBA00009777"/>
    </source>
</evidence>
<dbReference type="InterPro" id="IPR001989">
    <property type="entry name" value="Radical_activat_CS"/>
</dbReference>
<keyword evidence="8" id="KW-0411">Iron-sulfur</keyword>
<proteinExistence type="inferred from homology"/>
<dbReference type="PROSITE" id="PS51379">
    <property type="entry name" value="4FE4S_FER_2"/>
    <property type="match status" value="2"/>
</dbReference>
<accession>A0A398D585</accession>
<evidence type="ECO:0000256" key="4">
    <source>
        <dbReference type="ARBA" id="ARBA00022691"/>
    </source>
</evidence>
<evidence type="ECO:0000256" key="6">
    <source>
        <dbReference type="ARBA" id="ARBA00023002"/>
    </source>
</evidence>
<dbReference type="NCBIfam" id="TIGR02494">
    <property type="entry name" value="PFLE_PFLC"/>
    <property type="match status" value="1"/>
</dbReference>
<name>A0A398D268_9BACT</name>
<feature type="domain" description="4Fe-4S ferredoxin-type" evidence="9">
    <location>
        <begin position="80"/>
        <end position="109"/>
    </location>
</feature>
<comment type="caution">
    <text evidence="11">The sequence shown here is derived from an EMBL/GenBank/DDBJ whole genome shotgun (WGS) entry which is preliminary data.</text>
</comment>
<dbReference type="InterPro" id="IPR007197">
    <property type="entry name" value="rSAM"/>
</dbReference>
<dbReference type="SFLD" id="SFLDG01066">
    <property type="entry name" value="organic_radical-activating_enz"/>
    <property type="match status" value="1"/>
</dbReference>
<dbReference type="EMBL" id="QXIU01000231">
    <property type="protein sequence ID" value="RIE07497.1"/>
    <property type="molecule type" value="Genomic_DNA"/>
</dbReference>
<dbReference type="InterPro" id="IPR012839">
    <property type="entry name" value="Organic_radical_activase"/>
</dbReference>
<dbReference type="Pfam" id="PF13353">
    <property type="entry name" value="Fer4_12"/>
    <property type="match status" value="1"/>
</dbReference>
<dbReference type="Pfam" id="PF04055">
    <property type="entry name" value="Radical_SAM"/>
    <property type="match status" value="1"/>
</dbReference>
<dbReference type="GO" id="GO:0051539">
    <property type="term" value="F:4 iron, 4 sulfur cluster binding"/>
    <property type="evidence" value="ECO:0007669"/>
    <property type="project" value="UniProtKB-KW"/>
</dbReference>
<dbReference type="InterPro" id="IPR034457">
    <property type="entry name" value="Organic_radical-activating"/>
</dbReference>
<dbReference type="Proteomes" id="UP000266489">
    <property type="component" value="Unassembled WGS sequence"/>
</dbReference>
<dbReference type="Pfam" id="PF12838">
    <property type="entry name" value="Fer4_7"/>
    <property type="match status" value="1"/>
</dbReference>
<dbReference type="InterPro" id="IPR017896">
    <property type="entry name" value="4Fe4S_Fe-S-bd"/>
</dbReference>
<dbReference type="SFLD" id="SFLDG01118">
    <property type="entry name" value="activating_enzymes__group_2"/>
    <property type="match status" value="1"/>
</dbReference>
<dbReference type="GO" id="GO:0016491">
    <property type="term" value="F:oxidoreductase activity"/>
    <property type="evidence" value="ECO:0007669"/>
    <property type="project" value="UniProtKB-KW"/>
</dbReference>
<dbReference type="GO" id="GO:0046872">
    <property type="term" value="F:metal ion binding"/>
    <property type="evidence" value="ECO:0007669"/>
    <property type="project" value="UniProtKB-KW"/>
</dbReference>
<dbReference type="PANTHER" id="PTHR30352:SF4">
    <property type="entry name" value="PYRUVATE FORMATE-LYASE 2-ACTIVATING ENZYME"/>
    <property type="match status" value="1"/>
</dbReference>
<protein>
    <submittedName>
        <fullName evidence="11">Glycyl-radical enzyme activating protein</fullName>
    </submittedName>
</protein>
<dbReference type="SFLD" id="SFLDS00029">
    <property type="entry name" value="Radical_SAM"/>
    <property type="match status" value="1"/>
</dbReference>
<evidence type="ECO:0000256" key="5">
    <source>
        <dbReference type="ARBA" id="ARBA00022723"/>
    </source>
</evidence>
<keyword evidence="3" id="KW-0004">4Fe-4S</keyword>
<evidence type="ECO:0000313" key="10">
    <source>
        <dbReference type="EMBL" id="RIE07497.1"/>
    </source>
</evidence>
<dbReference type="InterPro" id="IPR017900">
    <property type="entry name" value="4Fe4S_Fe_S_CS"/>
</dbReference>
<dbReference type="Gene3D" id="3.30.70.20">
    <property type="match status" value="1"/>
</dbReference>
<dbReference type="SUPFAM" id="SSF54862">
    <property type="entry name" value="4Fe-4S ferredoxins"/>
    <property type="match status" value="1"/>
</dbReference>
<keyword evidence="4" id="KW-0949">S-adenosyl-L-methionine</keyword>
<dbReference type="InterPro" id="IPR058240">
    <property type="entry name" value="rSAM_sf"/>
</dbReference>
<dbReference type="InterPro" id="IPR013785">
    <property type="entry name" value="Aldolase_TIM"/>
</dbReference>
<accession>A0A398D268</accession>
<reference evidence="12 13" key="1">
    <citation type="submission" date="2018-09" db="EMBL/GenBank/DDBJ databases">
        <title>Discovery and Ecogenomic Context for Candidatus Cryosericales, a Global Caldiserica Order Active in Thawing Permafrost.</title>
        <authorList>
            <person name="Martinez M.A."/>
            <person name="Woodcroft B.J."/>
            <person name="Ignacio Espinoza J.C."/>
            <person name="Zayed A."/>
            <person name="Singleton C.M."/>
            <person name="Boyd J."/>
            <person name="Li Y.-F."/>
            <person name="Purvine S."/>
            <person name="Maughan H."/>
            <person name="Hodgkins S.B."/>
            <person name="Anderson D."/>
            <person name="Sederholm M."/>
            <person name="Temperton B."/>
            <person name="Saleska S.R."/>
            <person name="Tyson G.W."/>
            <person name="Rich V.I."/>
        </authorList>
    </citation>
    <scope>NUCLEOTIDE SEQUENCE [LARGE SCALE GENOMIC DNA]</scope>
    <source>
        <strain evidence="10 13">SMC5</strain>
        <strain evidence="11 12">SMC6</strain>
    </source>
</reference>
<evidence type="ECO:0000313" key="11">
    <source>
        <dbReference type="EMBL" id="RIE07529.1"/>
    </source>
</evidence>
<dbReference type="Proteomes" id="UP000266260">
    <property type="component" value="Unassembled WGS sequence"/>
</dbReference>
<evidence type="ECO:0000313" key="13">
    <source>
        <dbReference type="Proteomes" id="UP000266489"/>
    </source>
</evidence>
<dbReference type="SUPFAM" id="SSF102114">
    <property type="entry name" value="Radical SAM enzymes"/>
    <property type="match status" value="1"/>
</dbReference>
<evidence type="ECO:0000256" key="1">
    <source>
        <dbReference type="ARBA" id="ARBA00001966"/>
    </source>
</evidence>
<comment type="similarity">
    <text evidence="2">Belongs to the organic radical-activating enzymes family.</text>
</comment>
<dbReference type="PROSITE" id="PS01087">
    <property type="entry name" value="RADICAL_ACTIVATING"/>
    <property type="match status" value="1"/>
</dbReference>